<sequence>MSEHSSTPGPSPSDARAALTDASRAGSRTRAAGRWWTRYLLLVGVLAFALIVAIEALFPDGFARYVASGAWVVAMGLLAWWADSHDVQPRGAGRRLLVATAIWFGGYLFVLGPIVRWRADDSLGWWTLAALVLAVPFPALAALERRRS</sequence>
<comment type="caution">
    <text evidence="2">The sequence shown here is derived from an EMBL/GenBank/DDBJ whole genome shotgun (WGS) entry which is preliminary data.</text>
</comment>
<reference evidence="2 3" key="1">
    <citation type="submission" date="2020-07" db="EMBL/GenBank/DDBJ databases">
        <title>Sequencing the genomes of 1000 actinobacteria strains.</title>
        <authorList>
            <person name="Klenk H.-P."/>
        </authorList>
    </citation>
    <scope>NUCLEOTIDE SEQUENCE [LARGE SCALE GENOMIC DNA]</scope>
    <source>
        <strain evidence="2 3">DSM 18448</strain>
    </source>
</reference>
<gene>
    <name evidence="2" type="ORF">F4554_005390</name>
</gene>
<protein>
    <submittedName>
        <fullName evidence="2">Uncharacterized protein</fullName>
    </submittedName>
</protein>
<feature type="transmembrane region" description="Helical" evidence="1">
    <location>
        <begin position="65"/>
        <end position="84"/>
    </location>
</feature>
<dbReference type="RefSeq" id="WP_179790129.1">
    <property type="nucleotide sequence ID" value="NZ_BAAARR010000021.1"/>
</dbReference>
<evidence type="ECO:0000313" key="3">
    <source>
        <dbReference type="Proteomes" id="UP000579605"/>
    </source>
</evidence>
<keyword evidence="1" id="KW-0472">Membrane</keyword>
<keyword evidence="1" id="KW-1133">Transmembrane helix</keyword>
<name>A0A852ZMG1_9ACTN</name>
<evidence type="ECO:0000313" key="2">
    <source>
        <dbReference type="EMBL" id="NYH92752.1"/>
    </source>
</evidence>
<evidence type="ECO:0000256" key="1">
    <source>
        <dbReference type="SAM" id="Phobius"/>
    </source>
</evidence>
<proteinExistence type="predicted"/>
<dbReference type="EMBL" id="JACBZH010000001">
    <property type="protein sequence ID" value="NYH92752.1"/>
    <property type="molecule type" value="Genomic_DNA"/>
</dbReference>
<accession>A0A852ZMG1</accession>
<dbReference type="Proteomes" id="UP000579605">
    <property type="component" value="Unassembled WGS sequence"/>
</dbReference>
<keyword evidence="1" id="KW-0812">Transmembrane</keyword>
<feature type="transmembrane region" description="Helical" evidence="1">
    <location>
        <begin position="39"/>
        <end position="59"/>
    </location>
</feature>
<feature type="transmembrane region" description="Helical" evidence="1">
    <location>
        <begin position="123"/>
        <end position="143"/>
    </location>
</feature>
<keyword evidence="3" id="KW-1185">Reference proteome</keyword>
<dbReference type="AlphaFoldDB" id="A0A852ZMG1"/>
<organism evidence="2 3">
    <name type="scientific">Actinopolymorpha rutila</name>
    <dbReference type="NCBI Taxonomy" id="446787"/>
    <lineage>
        <taxon>Bacteria</taxon>
        <taxon>Bacillati</taxon>
        <taxon>Actinomycetota</taxon>
        <taxon>Actinomycetes</taxon>
        <taxon>Propionibacteriales</taxon>
        <taxon>Actinopolymorphaceae</taxon>
        <taxon>Actinopolymorpha</taxon>
    </lineage>
</organism>
<feature type="transmembrane region" description="Helical" evidence="1">
    <location>
        <begin position="96"/>
        <end position="117"/>
    </location>
</feature>